<organism evidence="1 2">
    <name type="scientific">Streptosporangium nondiastaticum</name>
    <dbReference type="NCBI Taxonomy" id="35764"/>
    <lineage>
        <taxon>Bacteria</taxon>
        <taxon>Bacillati</taxon>
        <taxon>Actinomycetota</taxon>
        <taxon>Actinomycetes</taxon>
        <taxon>Streptosporangiales</taxon>
        <taxon>Streptosporangiaceae</taxon>
        <taxon>Streptosporangium</taxon>
    </lineage>
</organism>
<name>A0A9X7JLG6_9ACTN</name>
<accession>A0A9X7JLG6</accession>
<proteinExistence type="predicted"/>
<dbReference type="Proteomes" id="UP000242427">
    <property type="component" value="Unassembled WGS sequence"/>
</dbReference>
<protein>
    <submittedName>
        <fullName evidence="1">Uncharacterized protein</fullName>
    </submittedName>
</protein>
<reference evidence="1 2" key="1">
    <citation type="submission" date="2018-03" db="EMBL/GenBank/DDBJ databases">
        <title>Chitinolytic properties of Streptosporangium nondiastaticum TBG75A20.</title>
        <authorList>
            <person name="Gayathri V."/>
            <person name="Shiburaj S."/>
        </authorList>
    </citation>
    <scope>NUCLEOTIDE SEQUENCE [LARGE SCALE GENOMIC DNA]</scope>
    <source>
        <strain evidence="1 2">TBG75A20</strain>
    </source>
</reference>
<gene>
    <name evidence="1" type="ORF">B7P34_25585</name>
</gene>
<comment type="caution">
    <text evidence="1">The sequence shown here is derived from an EMBL/GenBank/DDBJ whole genome shotgun (WGS) entry which is preliminary data.</text>
</comment>
<keyword evidence="2" id="KW-1185">Reference proteome</keyword>
<evidence type="ECO:0000313" key="2">
    <source>
        <dbReference type="Proteomes" id="UP000242427"/>
    </source>
</evidence>
<sequence length="107" mass="10966">MPHFGSLGTSALAFCSTVDSARQAKPVFGSAPFEGASVELLGPRPTGGTVHAPPGAAAITPRARGFHGAATGAHAFHVGALQYVRQVQDGERVMVIAADIALKSTEW</sequence>
<dbReference type="AlphaFoldDB" id="A0A9X7JLG6"/>
<evidence type="ECO:0000313" key="1">
    <source>
        <dbReference type="EMBL" id="PSJ25925.1"/>
    </source>
</evidence>
<dbReference type="EMBL" id="PXWG01000095">
    <property type="protein sequence ID" value="PSJ25925.1"/>
    <property type="molecule type" value="Genomic_DNA"/>
</dbReference>